<feature type="region of interest" description="Disordered" evidence="7">
    <location>
        <begin position="11"/>
        <end position="68"/>
    </location>
</feature>
<sequence length="288" mass="32921">MDPELLRQRAAFQKHAARTSSVQQRPAAPPPAQIQKSLYAEFRDTKKKKTTKSDATKKAEMEAAAPGSQSNAINFSTMAKVVDYLKKRHLARQNWPLGFSEVMDELQIYGLSKKSELWLQEALPKNEKIITDENGKFRFRPKYKITGEKSLVEVLKAQHENGRGGILLSELNECFANADKCLDALVPSIIVVPTVINKRKDKAVFYNDTSLDIELADDFKSLWRNVSVDHLDEKKIEEYLQKKGIDVMKDLAPKRLYNGPPKRKAIKRKLDQKKVHNQHMGDVLEDYE</sequence>
<dbReference type="InterPro" id="IPR036390">
    <property type="entry name" value="WH_DNA-bd_sf"/>
</dbReference>
<dbReference type="EMBL" id="CATQJA010002709">
    <property type="protein sequence ID" value="CAJ0587207.1"/>
    <property type="molecule type" value="Genomic_DNA"/>
</dbReference>
<reference evidence="9" key="1">
    <citation type="submission" date="2023-06" db="EMBL/GenBank/DDBJ databases">
        <authorList>
            <person name="Delattre M."/>
        </authorList>
    </citation>
    <scope>NUCLEOTIDE SEQUENCE</scope>
    <source>
        <strain evidence="9">AF72</strain>
    </source>
</reference>
<keyword evidence="2" id="KW-0805">Transcription regulation</keyword>
<dbReference type="FunFam" id="1.10.10.10:FF:000177">
    <property type="entry name" value="Transcription initiation factor IIE subunit beta"/>
    <property type="match status" value="1"/>
</dbReference>
<keyword evidence="5" id="KW-0539">Nucleus</keyword>
<keyword evidence="10" id="KW-1185">Reference proteome</keyword>
<dbReference type="GO" id="GO:0005673">
    <property type="term" value="C:transcription factor TFIIE complex"/>
    <property type="evidence" value="ECO:0007669"/>
    <property type="project" value="InterPro"/>
</dbReference>
<dbReference type="InterPro" id="IPR016656">
    <property type="entry name" value="TFIIE-bsu"/>
</dbReference>
<feature type="domain" description="TFIIE beta" evidence="8">
    <location>
        <begin position="63"/>
        <end position="146"/>
    </location>
</feature>
<dbReference type="AlphaFoldDB" id="A0AA36DHF9"/>
<dbReference type="InterPro" id="IPR036388">
    <property type="entry name" value="WH-like_DNA-bd_sf"/>
</dbReference>
<evidence type="ECO:0000256" key="3">
    <source>
        <dbReference type="ARBA" id="ARBA00023125"/>
    </source>
</evidence>
<gene>
    <name evidence="9" type="ORF">MSPICULIGERA_LOCUS25184</name>
</gene>
<comment type="subcellular location">
    <subcellularLocation>
        <location evidence="1">Nucleus</location>
    </subcellularLocation>
</comment>
<evidence type="ECO:0000313" key="10">
    <source>
        <dbReference type="Proteomes" id="UP001177023"/>
    </source>
</evidence>
<evidence type="ECO:0000259" key="8">
    <source>
        <dbReference type="PROSITE" id="PS51351"/>
    </source>
</evidence>
<dbReference type="Gene3D" id="1.10.10.10">
    <property type="entry name" value="Winged helix-like DNA-binding domain superfamily/Winged helix DNA-binding domain"/>
    <property type="match status" value="1"/>
</dbReference>
<organism evidence="9 10">
    <name type="scientific">Mesorhabditis spiculigera</name>
    <dbReference type="NCBI Taxonomy" id="96644"/>
    <lineage>
        <taxon>Eukaryota</taxon>
        <taxon>Metazoa</taxon>
        <taxon>Ecdysozoa</taxon>
        <taxon>Nematoda</taxon>
        <taxon>Chromadorea</taxon>
        <taxon>Rhabditida</taxon>
        <taxon>Rhabditina</taxon>
        <taxon>Rhabditomorpha</taxon>
        <taxon>Rhabditoidea</taxon>
        <taxon>Rhabditidae</taxon>
        <taxon>Mesorhabditinae</taxon>
        <taxon>Mesorhabditis</taxon>
    </lineage>
</organism>
<dbReference type="PROSITE" id="PS51351">
    <property type="entry name" value="TFIIE_BETA_C"/>
    <property type="match status" value="1"/>
</dbReference>
<dbReference type="CDD" id="cd07977">
    <property type="entry name" value="TFIIE_beta_winged_helix"/>
    <property type="match status" value="1"/>
</dbReference>
<name>A0AA36DHF9_9BILA</name>
<protein>
    <recommendedName>
        <fullName evidence="8">TFIIE beta domain-containing protein</fullName>
    </recommendedName>
</protein>
<proteinExistence type="predicted"/>
<dbReference type="SUPFAM" id="SSF46785">
    <property type="entry name" value="Winged helix' DNA-binding domain"/>
    <property type="match status" value="1"/>
</dbReference>
<comment type="function">
    <text evidence="6">Recruits TFIIH to the initiation complex and stimulates the RNA polymerase II C-terminal domain kinase and DNA-dependent ATPase activities of TFIIH. Both TFIIH and TFIIE are required for promoter clearance by RNA polymerase.</text>
</comment>
<dbReference type="PIRSF" id="PIRSF016398">
    <property type="entry name" value="TFIIE-beta"/>
    <property type="match status" value="1"/>
</dbReference>
<dbReference type="GO" id="GO:0001097">
    <property type="term" value="F:TFIIH-class transcription factor complex binding"/>
    <property type="evidence" value="ECO:0007669"/>
    <property type="project" value="TreeGrafter"/>
</dbReference>
<dbReference type="PANTHER" id="PTHR12716">
    <property type="entry name" value="TRANSCRIPTION INITIATION FACTOR IIE, BETA SUBUNIT"/>
    <property type="match status" value="1"/>
</dbReference>
<dbReference type="Pfam" id="PF18121">
    <property type="entry name" value="TFA2_Winged_2"/>
    <property type="match status" value="1"/>
</dbReference>
<dbReference type="Pfam" id="PF02186">
    <property type="entry name" value="TFIIE_beta"/>
    <property type="match status" value="1"/>
</dbReference>
<comment type="caution">
    <text evidence="9">The sequence shown here is derived from an EMBL/GenBank/DDBJ whole genome shotgun (WGS) entry which is preliminary data.</text>
</comment>
<evidence type="ECO:0000256" key="5">
    <source>
        <dbReference type="ARBA" id="ARBA00023242"/>
    </source>
</evidence>
<dbReference type="GO" id="GO:0003677">
    <property type="term" value="F:DNA binding"/>
    <property type="evidence" value="ECO:0007669"/>
    <property type="project" value="UniProtKB-KW"/>
</dbReference>
<dbReference type="Proteomes" id="UP001177023">
    <property type="component" value="Unassembled WGS sequence"/>
</dbReference>
<dbReference type="InterPro" id="IPR040501">
    <property type="entry name" value="TFA2_Winged_2"/>
</dbReference>
<evidence type="ECO:0000256" key="2">
    <source>
        <dbReference type="ARBA" id="ARBA00023015"/>
    </source>
</evidence>
<evidence type="ECO:0000313" key="9">
    <source>
        <dbReference type="EMBL" id="CAJ0587207.1"/>
    </source>
</evidence>
<feature type="compositionally biased region" description="Basic and acidic residues" evidence="7">
    <location>
        <begin position="51"/>
        <end position="61"/>
    </location>
</feature>
<keyword evidence="3" id="KW-0238">DNA-binding</keyword>
<evidence type="ECO:0000256" key="7">
    <source>
        <dbReference type="SAM" id="MobiDB-lite"/>
    </source>
</evidence>
<feature type="non-terminal residue" evidence="9">
    <location>
        <position position="288"/>
    </location>
</feature>
<evidence type="ECO:0000256" key="1">
    <source>
        <dbReference type="ARBA" id="ARBA00004123"/>
    </source>
</evidence>
<evidence type="ECO:0000256" key="6">
    <source>
        <dbReference type="ARBA" id="ARBA00025581"/>
    </source>
</evidence>
<evidence type="ECO:0000256" key="4">
    <source>
        <dbReference type="ARBA" id="ARBA00023163"/>
    </source>
</evidence>
<accession>A0AA36DHF9</accession>
<dbReference type="InterPro" id="IPR003166">
    <property type="entry name" value="TFIIE_bsu_DNA-bd"/>
</dbReference>
<dbReference type="PANTHER" id="PTHR12716:SF8">
    <property type="entry name" value="TRANSCRIPTION INITIATION FACTOR IIE SUBUNIT BETA"/>
    <property type="match status" value="1"/>
</dbReference>
<keyword evidence="4" id="KW-0804">Transcription</keyword>
<dbReference type="GO" id="GO:0006367">
    <property type="term" value="P:transcription initiation at RNA polymerase II promoter"/>
    <property type="evidence" value="ECO:0007669"/>
    <property type="project" value="InterPro"/>
</dbReference>